<reference evidence="3" key="3">
    <citation type="submission" date="2020-06" db="EMBL/GenBank/DDBJ databases">
        <title>Helianthus annuus Genome sequencing and assembly Release 2.</title>
        <authorList>
            <person name="Gouzy J."/>
            <person name="Langlade N."/>
            <person name="Munos S."/>
        </authorList>
    </citation>
    <scope>NUCLEOTIDE SEQUENCE</scope>
    <source>
        <tissue evidence="3">Leaves</tissue>
    </source>
</reference>
<dbReference type="OMA" id="HKGYIHE"/>
<protein>
    <submittedName>
        <fullName evidence="4">Uncharacterized protein</fullName>
    </submittedName>
</protein>
<accession>A0A251UT57</accession>
<evidence type="ECO:0000313" key="4">
    <source>
        <dbReference type="EMBL" id="OTG26538.1"/>
    </source>
</evidence>
<dbReference type="Proteomes" id="UP000215914">
    <property type="component" value="Chromosome 5"/>
</dbReference>
<reference evidence="4" key="2">
    <citation type="submission" date="2017-02" db="EMBL/GenBank/DDBJ databases">
        <title>Sunflower complete genome.</title>
        <authorList>
            <person name="Langlade N."/>
            <person name="Munos S."/>
        </authorList>
    </citation>
    <scope>NUCLEOTIDE SEQUENCE [LARGE SCALE GENOMIC DNA]</scope>
    <source>
        <tissue evidence="4">Leaves</tissue>
    </source>
</reference>
<evidence type="ECO:0000313" key="5">
    <source>
        <dbReference type="Proteomes" id="UP000215914"/>
    </source>
</evidence>
<evidence type="ECO:0000256" key="2">
    <source>
        <dbReference type="SAM" id="MobiDB-lite"/>
    </source>
</evidence>
<dbReference type="InParanoid" id="A0A251UT57"/>
<evidence type="ECO:0000313" key="3">
    <source>
        <dbReference type="EMBL" id="KAF5807465.1"/>
    </source>
</evidence>
<gene>
    <name evidence="4" type="ORF">HannXRQ_Chr05g0159771</name>
    <name evidence="3" type="ORF">HanXRQr2_Chr05g0234031</name>
</gene>
<keyword evidence="1" id="KW-0175">Coiled coil</keyword>
<dbReference type="EMBL" id="MNCJ02000320">
    <property type="protein sequence ID" value="KAF5807465.1"/>
    <property type="molecule type" value="Genomic_DNA"/>
</dbReference>
<keyword evidence="5" id="KW-1185">Reference proteome</keyword>
<reference evidence="3 5" key="1">
    <citation type="journal article" date="2017" name="Nature">
        <title>The sunflower genome provides insights into oil metabolism, flowering and Asterid evolution.</title>
        <authorList>
            <person name="Badouin H."/>
            <person name="Gouzy J."/>
            <person name="Grassa C.J."/>
            <person name="Murat F."/>
            <person name="Staton S.E."/>
            <person name="Cottret L."/>
            <person name="Lelandais-Briere C."/>
            <person name="Owens G.L."/>
            <person name="Carrere S."/>
            <person name="Mayjonade B."/>
            <person name="Legrand L."/>
            <person name="Gill N."/>
            <person name="Kane N.C."/>
            <person name="Bowers J.E."/>
            <person name="Hubner S."/>
            <person name="Bellec A."/>
            <person name="Berard A."/>
            <person name="Berges H."/>
            <person name="Blanchet N."/>
            <person name="Boniface M.C."/>
            <person name="Brunel D."/>
            <person name="Catrice O."/>
            <person name="Chaidir N."/>
            <person name="Claudel C."/>
            <person name="Donnadieu C."/>
            <person name="Faraut T."/>
            <person name="Fievet G."/>
            <person name="Helmstetter N."/>
            <person name="King M."/>
            <person name="Knapp S.J."/>
            <person name="Lai Z."/>
            <person name="Le Paslier M.C."/>
            <person name="Lippi Y."/>
            <person name="Lorenzon L."/>
            <person name="Mandel J.R."/>
            <person name="Marage G."/>
            <person name="Marchand G."/>
            <person name="Marquand E."/>
            <person name="Bret-Mestries E."/>
            <person name="Morien E."/>
            <person name="Nambeesan S."/>
            <person name="Nguyen T."/>
            <person name="Pegot-Espagnet P."/>
            <person name="Pouilly N."/>
            <person name="Raftis F."/>
            <person name="Sallet E."/>
            <person name="Schiex T."/>
            <person name="Thomas J."/>
            <person name="Vandecasteele C."/>
            <person name="Vares D."/>
            <person name="Vear F."/>
            <person name="Vautrin S."/>
            <person name="Crespi M."/>
            <person name="Mangin B."/>
            <person name="Burke J.M."/>
            <person name="Salse J."/>
            <person name="Munos S."/>
            <person name="Vincourt P."/>
            <person name="Rieseberg L.H."/>
            <person name="Langlade N.B."/>
        </authorList>
    </citation>
    <scope>NUCLEOTIDE SEQUENCE [LARGE SCALE GENOMIC DNA]</scope>
    <source>
        <strain evidence="5">cv. SF193</strain>
        <tissue evidence="3">Leaves</tissue>
    </source>
</reference>
<sequence length="133" mass="14821">MGRRQLLYLLCTSSARPPFAGPYFTAPPPLLFHKGYIHERSNGNHVADETINHERAPSTLEEFKRLEEEKEEFKRSVEEKASEGVVSQTVEVAEAGFMETATGNESVESVKESFKKASGVDNNPKTGDFQSTK</sequence>
<feature type="region of interest" description="Disordered" evidence="2">
    <location>
        <begin position="102"/>
        <end position="133"/>
    </location>
</feature>
<dbReference type="EMBL" id="CM007894">
    <property type="protein sequence ID" value="OTG26538.1"/>
    <property type="molecule type" value="Genomic_DNA"/>
</dbReference>
<feature type="compositionally biased region" description="Polar residues" evidence="2">
    <location>
        <begin position="120"/>
        <end position="133"/>
    </location>
</feature>
<feature type="coiled-coil region" evidence="1">
    <location>
        <begin position="56"/>
        <end position="83"/>
    </location>
</feature>
<dbReference type="OrthoDB" id="955245at2759"/>
<name>A0A251UT57_HELAN</name>
<evidence type="ECO:0000256" key="1">
    <source>
        <dbReference type="SAM" id="Coils"/>
    </source>
</evidence>
<proteinExistence type="predicted"/>
<dbReference type="AlphaFoldDB" id="A0A251UT57"/>
<organism evidence="4 5">
    <name type="scientific">Helianthus annuus</name>
    <name type="common">Common sunflower</name>
    <dbReference type="NCBI Taxonomy" id="4232"/>
    <lineage>
        <taxon>Eukaryota</taxon>
        <taxon>Viridiplantae</taxon>
        <taxon>Streptophyta</taxon>
        <taxon>Embryophyta</taxon>
        <taxon>Tracheophyta</taxon>
        <taxon>Spermatophyta</taxon>
        <taxon>Magnoliopsida</taxon>
        <taxon>eudicotyledons</taxon>
        <taxon>Gunneridae</taxon>
        <taxon>Pentapetalae</taxon>
        <taxon>asterids</taxon>
        <taxon>campanulids</taxon>
        <taxon>Asterales</taxon>
        <taxon>Asteraceae</taxon>
        <taxon>Asteroideae</taxon>
        <taxon>Heliantheae alliance</taxon>
        <taxon>Heliantheae</taxon>
        <taxon>Helianthus</taxon>
    </lineage>
</organism>
<dbReference type="Gramene" id="mRNA:HanXRQr2_Chr05g0234031">
    <property type="protein sequence ID" value="mRNA:HanXRQr2_Chr05g0234031"/>
    <property type="gene ID" value="HanXRQr2_Chr05g0234031"/>
</dbReference>